<reference evidence="1" key="1">
    <citation type="journal article" date="2014" name="Front. Microbiol.">
        <title>High frequency of phylogenetically diverse reductive dehalogenase-homologous genes in deep subseafloor sedimentary metagenomes.</title>
        <authorList>
            <person name="Kawai M."/>
            <person name="Futagami T."/>
            <person name="Toyoda A."/>
            <person name="Takaki Y."/>
            <person name="Nishi S."/>
            <person name="Hori S."/>
            <person name="Arai W."/>
            <person name="Tsubouchi T."/>
            <person name="Morono Y."/>
            <person name="Uchiyama I."/>
            <person name="Ito T."/>
            <person name="Fujiyama A."/>
            <person name="Inagaki F."/>
            <person name="Takami H."/>
        </authorList>
    </citation>
    <scope>NUCLEOTIDE SEQUENCE</scope>
    <source>
        <strain evidence="1">Expedition CK06-06</strain>
    </source>
</reference>
<gene>
    <name evidence="1" type="ORF">S01H1_84950</name>
</gene>
<dbReference type="EMBL" id="BARS01058151">
    <property type="protein sequence ID" value="GAG45929.1"/>
    <property type="molecule type" value="Genomic_DNA"/>
</dbReference>
<protein>
    <submittedName>
        <fullName evidence="1">Uncharacterized protein</fullName>
    </submittedName>
</protein>
<sequence length="36" mass="3953">MLDYPSVQDILYLPIGLEDQAIMTITAGASATLWLQ</sequence>
<dbReference type="AlphaFoldDB" id="X0XRV6"/>
<accession>X0XRV6</accession>
<comment type="caution">
    <text evidence="1">The sequence shown here is derived from an EMBL/GenBank/DDBJ whole genome shotgun (WGS) entry which is preliminary data.</text>
</comment>
<feature type="non-terminal residue" evidence="1">
    <location>
        <position position="36"/>
    </location>
</feature>
<proteinExistence type="predicted"/>
<evidence type="ECO:0000313" key="1">
    <source>
        <dbReference type="EMBL" id="GAG45929.1"/>
    </source>
</evidence>
<organism evidence="1">
    <name type="scientific">marine sediment metagenome</name>
    <dbReference type="NCBI Taxonomy" id="412755"/>
    <lineage>
        <taxon>unclassified sequences</taxon>
        <taxon>metagenomes</taxon>
        <taxon>ecological metagenomes</taxon>
    </lineage>
</organism>
<name>X0XRV6_9ZZZZ</name>